<accession>D5GE56</accession>
<feature type="region of interest" description="Disordered" evidence="2">
    <location>
        <begin position="391"/>
        <end position="507"/>
    </location>
</feature>
<proteinExistence type="inferred from homology"/>
<dbReference type="PANTHER" id="PTHR28027:SF2">
    <property type="entry name" value="TRANSCRIPTIONAL REGULATOR MIT1"/>
    <property type="match status" value="1"/>
</dbReference>
<dbReference type="KEGG" id="tml:GSTUM_00006387001"/>
<dbReference type="AlphaFoldDB" id="D5GE56"/>
<dbReference type="GeneID" id="9183131"/>
<organism evidence="3 4">
    <name type="scientific">Tuber melanosporum (strain Mel28)</name>
    <name type="common">Perigord black truffle</name>
    <dbReference type="NCBI Taxonomy" id="656061"/>
    <lineage>
        <taxon>Eukaryota</taxon>
        <taxon>Fungi</taxon>
        <taxon>Dikarya</taxon>
        <taxon>Ascomycota</taxon>
        <taxon>Pezizomycotina</taxon>
        <taxon>Pezizomycetes</taxon>
        <taxon>Pezizales</taxon>
        <taxon>Tuberaceae</taxon>
        <taxon>Tuber</taxon>
    </lineage>
</organism>
<comment type="similarity">
    <text evidence="1">Belongs to the MIT1/WOR1 family.</text>
</comment>
<feature type="compositionally biased region" description="Polar residues" evidence="2">
    <location>
        <begin position="466"/>
        <end position="479"/>
    </location>
</feature>
<feature type="region of interest" description="Disordered" evidence="2">
    <location>
        <begin position="99"/>
        <end position="156"/>
    </location>
</feature>
<dbReference type="InParanoid" id="D5GE56"/>
<dbReference type="OMA" id="GHNAING"/>
<dbReference type="Pfam" id="PF09729">
    <property type="entry name" value="Gti1_Pac2"/>
    <property type="match status" value="1"/>
</dbReference>
<dbReference type="eggNOG" id="KOG4476">
    <property type="taxonomic scope" value="Eukaryota"/>
</dbReference>
<reference evidence="3 4" key="1">
    <citation type="journal article" date="2010" name="Nature">
        <title>Perigord black truffle genome uncovers evolutionary origins and mechanisms of symbiosis.</title>
        <authorList>
            <person name="Martin F."/>
            <person name="Kohler A."/>
            <person name="Murat C."/>
            <person name="Balestrini R."/>
            <person name="Coutinho P.M."/>
            <person name="Jaillon O."/>
            <person name="Montanini B."/>
            <person name="Morin E."/>
            <person name="Noel B."/>
            <person name="Percudani R."/>
            <person name="Porcel B."/>
            <person name="Rubini A."/>
            <person name="Amicucci A."/>
            <person name="Amselem J."/>
            <person name="Anthouard V."/>
            <person name="Arcioni S."/>
            <person name="Artiguenave F."/>
            <person name="Aury J.M."/>
            <person name="Ballario P."/>
            <person name="Bolchi A."/>
            <person name="Brenna A."/>
            <person name="Brun A."/>
            <person name="Buee M."/>
            <person name="Cantarel B."/>
            <person name="Chevalier G."/>
            <person name="Couloux A."/>
            <person name="Da Silva C."/>
            <person name="Denoeud F."/>
            <person name="Duplessis S."/>
            <person name="Ghignone S."/>
            <person name="Hilselberger B."/>
            <person name="Iotti M."/>
            <person name="Marcais B."/>
            <person name="Mello A."/>
            <person name="Miranda M."/>
            <person name="Pacioni G."/>
            <person name="Quesneville H."/>
            <person name="Riccioni C."/>
            <person name="Ruotolo R."/>
            <person name="Splivallo R."/>
            <person name="Stocchi V."/>
            <person name="Tisserant E."/>
            <person name="Viscomi A.R."/>
            <person name="Zambonelli A."/>
            <person name="Zampieri E."/>
            <person name="Henrissat B."/>
            <person name="Lebrun M.H."/>
            <person name="Paolocci F."/>
            <person name="Bonfante P."/>
            <person name="Ottonello S."/>
            <person name="Wincker P."/>
        </authorList>
    </citation>
    <scope>NUCLEOTIDE SEQUENCE [LARGE SCALE GENOMIC DNA]</scope>
    <source>
        <strain evidence="3 4">Mel28</strain>
    </source>
</reference>
<sequence length="507" mass="54944">MNEASSSSSVEPTFEGFVESTRDALLLFQGVINQTLPTVPRRPHERERESLIRSGAVFVYEENSSAIKRWTDGIAWSPSRIIGNFLIYRELKKPFAPGEKKRATKVAKRGQASQQQRYSRATSDGDGSSPGSHHSSHCGSLSPQPHSSPEEGEMRVPDLGPELERMLVGSLVDSYGFKPDGLIKKTISVQFGAGTYHMVSYYRLSDFVDSHLKRPVQDHRCSHLTIHQDLVNKQSFRQIVDSRGVELSQPSETRYPNSPSLPGTHPSQAVSPACSDYGYQPGGYNPIEQRYDNSGYAGAQDIPYAYPPNGPREGGGFGGFGGRVTQRHQGFGNQTPVGYNVSPMGANVGTYFPHAPSTHPSPIHAIPTDYASATIGDSNLSRTAAHYGHNAINGPGMRRTAPAHYSPAEVGNLPRTLSDHYSHTATAGGSLPRTPAANFSTSITDGGSLPRAFQPRGSQGLDDPQYSPSNSPWGDSGPNSEYYHHQHPQPPHGPFDPDQSNGGGYGH</sequence>
<dbReference type="HOGENOM" id="CLU_537697_0_0_1"/>
<evidence type="ECO:0000313" key="3">
    <source>
        <dbReference type="EMBL" id="CAZ82799.1"/>
    </source>
</evidence>
<dbReference type="Proteomes" id="UP000006911">
    <property type="component" value="Unassembled WGS sequence"/>
</dbReference>
<dbReference type="InterPro" id="IPR018608">
    <property type="entry name" value="Gti1/Pac2"/>
</dbReference>
<evidence type="ECO:0000313" key="4">
    <source>
        <dbReference type="Proteomes" id="UP000006911"/>
    </source>
</evidence>
<dbReference type="GO" id="GO:0003677">
    <property type="term" value="F:DNA binding"/>
    <property type="evidence" value="ECO:0007669"/>
    <property type="project" value="TreeGrafter"/>
</dbReference>
<dbReference type="EMBL" id="FN430164">
    <property type="protein sequence ID" value="CAZ82799.1"/>
    <property type="molecule type" value="Genomic_DNA"/>
</dbReference>
<protein>
    <submittedName>
        <fullName evidence="3">(Perigord truffle) hypothetical protein</fullName>
    </submittedName>
</protein>
<feature type="compositionally biased region" description="Polar residues" evidence="2">
    <location>
        <begin position="111"/>
        <end position="122"/>
    </location>
</feature>
<evidence type="ECO:0000256" key="2">
    <source>
        <dbReference type="SAM" id="MobiDB-lite"/>
    </source>
</evidence>
<name>D5GE56_TUBMM</name>
<feature type="region of interest" description="Disordered" evidence="2">
    <location>
        <begin position="243"/>
        <end position="274"/>
    </location>
</feature>
<feature type="compositionally biased region" description="Low complexity" evidence="2">
    <location>
        <begin position="124"/>
        <end position="143"/>
    </location>
</feature>
<gene>
    <name evidence="3" type="ORF">GSTUM_00006387001</name>
</gene>
<dbReference type="RefSeq" id="XP_002838608.1">
    <property type="nucleotide sequence ID" value="XM_002838562.1"/>
</dbReference>
<evidence type="ECO:0000256" key="1">
    <source>
        <dbReference type="ARBA" id="ARBA00008359"/>
    </source>
</evidence>
<feature type="compositionally biased region" description="Polar residues" evidence="2">
    <location>
        <begin position="248"/>
        <end position="270"/>
    </location>
</feature>
<dbReference type="PANTHER" id="PTHR28027">
    <property type="entry name" value="TRANSCRIPTIONAL REGULATOR MIT1"/>
    <property type="match status" value="1"/>
</dbReference>
<keyword evidence="4" id="KW-1185">Reference proteome</keyword>